<reference evidence="19 20" key="1">
    <citation type="submission" date="2016-10" db="EMBL/GenBank/DDBJ databases">
        <authorList>
            <person name="de Groot N.N."/>
        </authorList>
    </citation>
    <scope>NUCLEOTIDE SEQUENCE [LARGE SCALE GENOMIC DNA]</scope>
    <source>
        <strain evidence="19 20">DSM 27842</strain>
    </source>
</reference>
<name>A0A1H8NFU0_9RHOB</name>
<feature type="domain" description="CBS" evidence="18">
    <location>
        <begin position="239"/>
        <end position="297"/>
    </location>
</feature>
<accession>A0A1H8NFU0</accession>
<dbReference type="InterPro" id="IPR000644">
    <property type="entry name" value="CBS_dom"/>
</dbReference>
<dbReference type="RefSeq" id="WP_093115724.1">
    <property type="nucleotide sequence ID" value="NZ_FODS01000003.1"/>
</dbReference>
<evidence type="ECO:0000256" key="1">
    <source>
        <dbReference type="ARBA" id="ARBA00004651"/>
    </source>
</evidence>
<feature type="transmembrane region" description="Helical" evidence="14">
    <location>
        <begin position="39"/>
        <end position="58"/>
    </location>
</feature>
<keyword evidence="10 14" id="KW-1133">Transmembrane helix</keyword>
<evidence type="ECO:0000256" key="7">
    <source>
        <dbReference type="ARBA" id="ARBA00022737"/>
    </source>
</evidence>
<protein>
    <recommendedName>
        <fullName evidence="14">Zinc metalloprotease</fullName>
    </recommendedName>
</protein>
<evidence type="ECO:0000256" key="6">
    <source>
        <dbReference type="ARBA" id="ARBA00022723"/>
    </source>
</evidence>
<dbReference type="InterPro" id="IPR046342">
    <property type="entry name" value="CBS_dom_sf"/>
</dbReference>
<keyword evidence="13 14" id="KW-0472">Membrane</keyword>
<evidence type="ECO:0000256" key="9">
    <source>
        <dbReference type="ARBA" id="ARBA00022833"/>
    </source>
</evidence>
<evidence type="ECO:0000256" key="12">
    <source>
        <dbReference type="ARBA" id="ARBA00023122"/>
    </source>
</evidence>
<evidence type="ECO:0000256" key="13">
    <source>
        <dbReference type="ARBA" id="ARBA00023136"/>
    </source>
</evidence>
<dbReference type="STRING" id="569882.SAMN04490248_103159"/>
<sequence>MRWSFPIGHLFGSQLRVHATFFLLLLLIAAIAYQEGGLAAAALNTTFVLVLFACVIAHEFGHALTARRFGIRTPDVTLLPIGGLARLERMPENPREEILVALAGPAVNVVIWAVLSGFFGLRTDPSVMADFDITPQDFLARVAMINLFLAVFNMIPAFPMDGGRVLRAVLSVFVDRVQATKVAASTGQILAIVFGFIGLTSGNIVLILIAVFVFVAAEAESSSVSLHAAARNMLARQAMITEFECLTPGDGLQAASSALIRTTQQEFPVLDAEDRLLGVLTRDSLYAALMGDRQGATVGDLMTGDIPTARLTTRLDKVLDLLHGGNVPAVAIENHEGRFIGYVTVANLGESLVVHGRG</sequence>
<dbReference type="EMBL" id="FODS01000003">
    <property type="protein sequence ID" value="SEO28474.1"/>
    <property type="molecule type" value="Genomic_DNA"/>
</dbReference>
<evidence type="ECO:0000256" key="14">
    <source>
        <dbReference type="PIRNR" id="PIRNR006404"/>
    </source>
</evidence>
<keyword evidence="8 14" id="KW-0378">Hydrolase</keyword>
<dbReference type="Pfam" id="PF00571">
    <property type="entry name" value="CBS"/>
    <property type="match status" value="2"/>
</dbReference>
<feature type="transmembrane region" description="Helical" evidence="14">
    <location>
        <begin position="15"/>
        <end position="33"/>
    </location>
</feature>
<feature type="binding site" evidence="16">
    <location>
        <position position="58"/>
    </location>
    <ligand>
        <name>Zn(2+)</name>
        <dbReference type="ChEBI" id="CHEBI:29105"/>
        <note>catalytic</note>
    </ligand>
</feature>
<feature type="transmembrane region" description="Helical" evidence="14">
    <location>
        <begin position="189"/>
        <end position="217"/>
    </location>
</feature>
<dbReference type="PANTHER" id="PTHR39188:SF3">
    <property type="entry name" value="STAGE IV SPORULATION PROTEIN FB"/>
    <property type="match status" value="1"/>
</dbReference>
<evidence type="ECO:0000256" key="8">
    <source>
        <dbReference type="ARBA" id="ARBA00022801"/>
    </source>
</evidence>
<dbReference type="InterPro" id="IPR008915">
    <property type="entry name" value="Peptidase_M50"/>
</dbReference>
<keyword evidence="12 17" id="KW-0129">CBS domain</keyword>
<evidence type="ECO:0000256" key="10">
    <source>
        <dbReference type="ARBA" id="ARBA00022989"/>
    </source>
</evidence>
<feature type="binding site" evidence="16">
    <location>
        <position position="161"/>
    </location>
    <ligand>
        <name>Zn(2+)</name>
        <dbReference type="ChEBI" id="CHEBI:29105"/>
        <note>catalytic</note>
    </ligand>
</feature>
<feature type="binding site" evidence="16">
    <location>
        <position position="62"/>
    </location>
    <ligand>
        <name>Zn(2+)</name>
        <dbReference type="ChEBI" id="CHEBI:29105"/>
        <note>catalytic</note>
    </ligand>
</feature>
<evidence type="ECO:0000256" key="2">
    <source>
        <dbReference type="ARBA" id="ARBA00007931"/>
    </source>
</evidence>
<comment type="cofactor">
    <cofactor evidence="14 16">
        <name>Zn(2+)</name>
        <dbReference type="ChEBI" id="CHEBI:29105"/>
    </cofactor>
    <text evidence="14 16">Binds 1 zinc ion per subunit.</text>
</comment>
<dbReference type="GO" id="GO:0008237">
    <property type="term" value="F:metallopeptidase activity"/>
    <property type="evidence" value="ECO:0007669"/>
    <property type="project" value="UniProtKB-UniRule"/>
</dbReference>
<feature type="active site" evidence="15">
    <location>
        <position position="59"/>
    </location>
</feature>
<dbReference type="Proteomes" id="UP000198893">
    <property type="component" value="Unassembled WGS sequence"/>
</dbReference>
<keyword evidence="11 14" id="KW-0482">Metalloprotease</keyword>
<keyword evidence="3 14" id="KW-1003">Cell membrane</keyword>
<dbReference type="GO" id="GO:0005886">
    <property type="term" value="C:plasma membrane"/>
    <property type="evidence" value="ECO:0007669"/>
    <property type="project" value="UniProtKB-SubCell"/>
</dbReference>
<keyword evidence="20" id="KW-1185">Reference proteome</keyword>
<organism evidence="19 20">
    <name type="scientific">Salinihabitans flavidus</name>
    <dbReference type="NCBI Taxonomy" id="569882"/>
    <lineage>
        <taxon>Bacteria</taxon>
        <taxon>Pseudomonadati</taxon>
        <taxon>Pseudomonadota</taxon>
        <taxon>Alphaproteobacteria</taxon>
        <taxon>Rhodobacterales</taxon>
        <taxon>Roseobacteraceae</taxon>
        <taxon>Salinihabitans</taxon>
    </lineage>
</organism>
<dbReference type="PANTHER" id="PTHR39188">
    <property type="entry name" value="MEMBRANE-ASSOCIATED ZINC METALLOPROTEASE M50B"/>
    <property type="match status" value="1"/>
</dbReference>
<proteinExistence type="inferred from homology"/>
<dbReference type="SUPFAM" id="SSF54631">
    <property type="entry name" value="CBS-domain pair"/>
    <property type="match status" value="1"/>
</dbReference>
<feature type="domain" description="CBS" evidence="18">
    <location>
        <begin position="302"/>
        <end position="358"/>
    </location>
</feature>
<evidence type="ECO:0000256" key="5">
    <source>
        <dbReference type="ARBA" id="ARBA00022692"/>
    </source>
</evidence>
<dbReference type="CDD" id="cd06164">
    <property type="entry name" value="S2P-M50_SpoIVFB_CBS"/>
    <property type="match status" value="1"/>
</dbReference>
<dbReference type="SMART" id="SM00116">
    <property type="entry name" value="CBS"/>
    <property type="match status" value="2"/>
</dbReference>
<gene>
    <name evidence="19" type="ORF">SAMN04490248_103159</name>
</gene>
<dbReference type="PROSITE" id="PS51371">
    <property type="entry name" value="CBS"/>
    <property type="match status" value="2"/>
</dbReference>
<keyword evidence="9 14" id="KW-0862">Zinc</keyword>
<keyword evidence="4 14" id="KW-0645">Protease</keyword>
<evidence type="ECO:0000259" key="18">
    <source>
        <dbReference type="PROSITE" id="PS51371"/>
    </source>
</evidence>
<keyword evidence="6 14" id="KW-0479">Metal-binding</keyword>
<dbReference type="GO" id="GO:0006508">
    <property type="term" value="P:proteolysis"/>
    <property type="evidence" value="ECO:0007669"/>
    <property type="project" value="UniProtKB-KW"/>
</dbReference>
<evidence type="ECO:0000313" key="19">
    <source>
        <dbReference type="EMBL" id="SEO28474.1"/>
    </source>
</evidence>
<dbReference type="Gene3D" id="3.10.580.10">
    <property type="entry name" value="CBS-domain"/>
    <property type="match status" value="1"/>
</dbReference>
<dbReference type="AlphaFoldDB" id="A0A1H8NFU0"/>
<feature type="transmembrane region" description="Helical" evidence="14">
    <location>
        <begin position="138"/>
        <end position="158"/>
    </location>
</feature>
<dbReference type="PIRSF" id="PIRSF006404">
    <property type="entry name" value="UCP006404_Pept_M50_CBS"/>
    <property type="match status" value="1"/>
</dbReference>
<evidence type="ECO:0000256" key="17">
    <source>
        <dbReference type="PROSITE-ProRule" id="PRU00703"/>
    </source>
</evidence>
<evidence type="ECO:0000256" key="4">
    <source>
        <dbReference type="ARBA" id="ARBA00022670"/>
    </source>
</evidence>
<keyword evidence="5 14" id="KW-0812">Transmembrane</keyword>
<evidence type="ECO:0000313" key="20">
    <source>
        <dbReference type="Proteomes" id="UP000198893"/>
    </source>
</evidence>
<comment type="similarity">
    <text evidence="2 14">Belongs to the peptidase M50B family.</text>
</comment>
<comment type="subcellular location">
    <subcellularLocation>
        <location evidence="1 14">Cell membrane</location>
        <topology evidence="1 14">Multi-pass membrane protein</topology>
    </subcellularLocation>
</comment>
<feature type="transmembrane region" description="Helical" evidence="14">
    <location>
        <begin position="98"/>
        <end position="118"/>
    </location>
</feature>
<evidence type="ECO:0000256" key="3">
    <source>
        <dbReference type="ARBA" id="ARBA00022475"/>
    </source>
</evidence>
<dbReference type="OrthoDB" id="9781963at2"/>
<evidence type="ECO:0000256" key="11">
    <source>
        <dbReference type="ARBA" id="ARBA00023049"/>
    </source>
</evidence>
<dbReference type="Pfam" id="PF02163">
    <property type="entry name" value="Peptidase_M50"/>
    <property type="match status" value="2"/>
</dbReference>
<keyword evidence="7" id="KW-0677">Repeat</keyword>
<evidence type="ECO:0000256" key="15">
    <source>
        <dbReference type="PIRSR" id="PIRSR006404-1"/>
    </source>
</evidence>
<evidence type="ECO:0000256" key="16">
    <source>
        <dbReference type="PIRSR" id="PIRSR006404-2"/>
    </source>
</evidence>
<dbReference type="GO" id="GO:0046872">
    <property type="term" value="F:metal ion binding"/>
    <property type="evidence" value="ECO:0007669"/>
    <property type="project" value="UniProtKB-UniRule"/>
</dbReference>
<dbReference type="InterPro" id="IPR016483">
    <property type="entry name" value="UCP006404_Pept_M50_CBS"/>
</dbReference>